<dbReference type="GO" id="GO:0003677">
    <property type="term" value="F:DNA binding"/>
    <property type="evidence" value="ECO:0007669"/>
    <property type="project" value="UniProtKB-UniRule"/>
</dbReference>
<dbReference type="AlphaFoldDB" id="A0A1I7T696"/>
<feature type="compositionally biased region" description="Polar residues" evidence="3">
    <location>
        <begin position="489"/>
        <end position="500"/>
    </location>
</feature>
<sequence>METTTQMVCNLSHDEFRILYQRYELGAPILLEECDALQKAIGIPGSEIKNWLESQWRREPVSRKNAKLFEDAFWISIYPSWETVKELMAQTGLSRHTITEWFRESRQRLDFQEYDPDIDSDEKAIKMEEEETYQDPDIQNVLDDNQDYLARLWNRFFLAPRQPPCFENKGFFFLFQCYRFQHEPKHFSISIAFSLPEARALSGLIGGDPEKISNWFKNRRNDPKPTRKLDKETEGIIDRLLREAYESAKFFDKKHQIPNESKGYDRKSRKAYYEKKLNAGEWINPQERNSLIKKLKFSAEEIANLPLMRQDSKLRPPPLEKLFEGELNDSSRDQILQPNYLGASEDNSSELEGLTVQSNNIEVYEHNPNQFAIDSYFNLNGANNLSSGQFGAPEAQRNQFVVSIIYSNQSQDYQHQDLIVQNHSNQEPIVQNFQHPNSIAQIYQNHDPNIQNNQQNNFYAQNDQNQDPCAHNQPQYYPNSLENETFYSNPPYSNSIQYENQVMPPRNDSGYSDHATPEFYEPAIQPADQFQG</sequence>
<protein>
    <submittedName>
        <fullName evidence="6">Homeobox domain-containing protein</fullName>
    </submittedName>
</protein>
<evidence type="ECO:0000256" key="1">
    <source>
        <dbReference type="ARBA" id="ARBA00004123"/>
    </source>
</evidence>
<dbReference type="WBParaSite" id="Csp11.Scaffold520.g2814.t2">
    <property type="protein sequence ID" value="Csp11.Scaffold520.g2814.t2"/>
    <property type="gene ID" value="Csp11.Scaffold520.g2814"/>
</dbReference>
<dbReference type="InterPro" id="IPR001356">
    <property type="entry name" value="HD"/>
</dbReference>
<evidence type="ECO:0000313" key="5">
    <source>
        <dbReference type="Proteomes" id="UP000095282"/>
    </source>
</evidence>
<feature type="domain" description="Homeobox" evidence="4">
    <location>
        <begin position="52"/>
        <end position="112"/>
    </location>
</feature>
<dbReference type="Gene3D" id="1.10.10.60">
    <property type="entry name" value="Homeodomain-like"/>
    <property type="match status" value="1"/>
</dbReference>
<name>A0A1I7T696_9PELO</name>
<dbReference type="SUPFAM" id="SSF46689">
    <property type="entry name" value="Homeodomain-like"/>
    <property type="match status" value="1"/>
</dbReference>
<feature type="DNA-binding region" description="Homeobox" evidence="2">
    <location>
        <begin position="54"/>
        <end position="113"/>
    </location>
</feature>
<dbReference type="Proteomes" id="UP000095282">
    <property type="component" value="Unplaced"/>
</dbReference>
<dbReference type="PROSITE" id="PS50071">
    <property type="entry name" value="HOMEOBOX_2"/>
    <property type="match status" value="1"/>
</dbReference>
<dbReference type="CDD" id="cd00086">
    <property type="entry name" value="homeodomain"/>
    <property type="match status" value="1"/>
</dbReference>
<organism evidence="5 6">
    <name type="scientific">Caenorhabditis tropicalis</name>
    <dbReference type="NCBI Taxonomy" id="1561998"/>
    <lineage>
        <taxon>Eukaryota</taxon>
        <taxon>Metazoa</taxon>
        <taxon>Ecdysozoa</taxon>
        <taxon>Nematoda</taxon>
        <taxon>Chromadorea</taxon>
        <taxon>Rhabditida</taxon>
        <taxon>Rhabditina</taxon>
        <taxon>Rhabditomorpha</taxon>
        <taxon>Rhabditoidea</taxon>
        <taxon>Rhabditidae</taxon>
        <taxon>Peloderinae</taxon>
        <taxon>Caenorhabditis</taxon>
    </lineage>
</organism>
<evidence type="ECO:0000256" key="2">
    <source>
        <dbReference type="PROSITE-ProRule" id="PRU00108"/>
    </source>
</evidence>
<evidence type="ECO:0000313" key="6">
    <source>
        <dbReference type="WBParaSite" id="Csp11.Scaffold520.g2814.t2"/>
    </source>
</evidence>
<accession>A0A1I7T696</accession>
<reference evidence="6" key="1">
    <citation type="submission" date="2016-11" db="UniProtKB">
        <authorList>
            <consortium name="WormBaseParasite"/>
        </authorList>
    </citation>
    <scope>IDENTIFICATION</scope>
</reference>
<feature type="region of interest" description="Disordered" evidence="3">
    <location>
        <begin position="489"/>
        <end position="532"/>
    </location>
</feature>
<dbReference type="GO" id="GO:0005634">
    <property type="term" value="C:nucleus"/>
    <property type="evidence" value="ECO:0007669"/>
    <property type="project" value="UniProtKB-SubCell"/>
</dbReference>
<keyword evidence="2" id="KW-0539">Nucleus</keyword>
<keyword evidence="5" id="KW-1185">Reference proteome</keyword>
<evidence type="ECO:0000259" key="4">
    <source>
        <dbReference type="PROSITE" id="PS50071"/>
    </source>
</evidence>
<dbReference type="SMART" id="SM00389">
    <property type="entry name" value="HOX"/>
    <property type="match status" value="1"/>
</dbReference>
<comment type="subcellular location">
    <subcellularLocation>
        <location evidence="1 2">Nucleus</location>
    </subcellularLocation>
</comment>
<evidence type="ECO:0000256" key="3">
    <source>
        <dbReference type="SAM" id="MobiDB-lite"/>
    </source>
</evidence>
<keyword evidence="2" id="KW-0371">Homeobox</keyword>
<keyword evidence="2" id="KW-0238">DNA-binding</keyword>
<proteinExistence type="predicted"/>
<dbReference type="InterPro" id="IPR009057">
    <property type="entry name" value="Homeodomain-like_sf"/>
</dbReference>